<evidence type="ECO:0000256" key="1">
    <source>
        <dbReference type="PROSITE-ProRule" id="PRU00182"/>
    </source>
</evidence>
<keyword evidence="2" id="KW-1185">Reference proteome</keyword>
<dbReference type="PROSITE" id="PS50889">
    <property type="entry name" value="S4"/>
    <property type="match status" value="1"/>
</dbReference>
<organism evidence="2 3">
    <name type="scientific">Ditylenchus dipsaci</name>
    <dbReference type="NCBI Taxonomy" id="166011"/>
    <lineage>
        <taxon>Eukaryota</taxon>
        <taxon>Metazoa</taxon>
        <taxon>Ecdysozoa</taxon>
        <taxon>Nematoda</taxon>
        <taxon>Chromadorea</taxon>
        <taxon>Rhabditida</taxon>
        <taxon>Tylenchina</taxon>
        <taxon>Tylenchomorpha</taxon>
        <taxon>Sphaerularioidea</taxon>
        <taxon>Anguinidae</taxon>
        <taxon>Anguininae</taxon>
        <taxon>Ditylenchus</taxon>
    </lineage>
</organism>
<name>A0A915ELI7_9BILA</name>
<protein>
    <submittedName>
        <fullName evidence="3">RNA-binding S4 domain-containing protein</fullName>
    </submittedName>
</protein>
<reference evidence="3" key="1">
    <citation type="submission" date="2022-11" db="UniProtKB">
        <authorList>
            <consortium name="WormBaseParasite"/>
        </authorList>
    </citation>
    <scope>IDENTIFICATION</scope>
</reference>
<dbReference type="GO" id="GO:1903108">
    <property type="term" value="P:regulation of mitochondrial transcription"/>
    <property type="evidence" value="ECO:0007669"/>
    <property type="project" value="TreeGrafter"/>
</dbReference>
<dbReference type="WBParaSite" id="jg8005">
    <property type="protein sequence ID" value="jg8005"/>
    <property type="gene ID" value="jg8005"/>
</dbReference>
<proteinExistence type="predicted"/>
<evidence type="ECO:0000313" key="3">
    <source>
        <dbReference type="WBParaSite" id="jg8005"/>
    </source>
</evidence>
<dbReference type="GO" id="GO:0003723">
    <property type="term" value="F:RNA binding"/>
    <property type="evidence" value="ECO:0007669"/>
    <property type="project" value="UniProtKB-KW"/>
</dbReference>
<sequence length="141" mass="16560">MKQLSRRTIYSNVDGDEDKNHEARVIEDDGLPKDYQVKKLKTEARRLDTMVKKVTGWSISTTEKAILSGCVRINEDDKCKKATLVEQDDEIDIWESAYEENDRLANVKRVQIHSLILNKDGYHIIMKFWKNLLVDNWKYSK</sequence>
<dbReference type="Proteomes" id="UP000887574">
    <property type="component" value="Unplaced"/>
</dbReference>
<accession>A0A915ELI7</accession>
<evidence type="ECO:0000313" key="2">
    <source>
        <dbReference type="Proteomes" id="UP000887574"/>
    </source>
</evidence>
<dbReference type="GO" id="GO:0005739">
    <property type="term" value="C:mitochondrion"/>
    <property type="evidence" value="ECO:0007669"/>
    <property type="project" value="TreeGrafter"/>
</dbReference>
<dbReference type="PANTHER" id="PTHR13633">
    <property type="entry name" value="MITOCHONDRIAL TRANSCRIPTION RESCUE FACTOR 1"/>
    <property type="match status" value="1"/>
</dbReference>
<dbReference type="SUPFAM" id="SSF55174">
    <property type="entry name" value="Alpha-L RNA-binding motif"/>
    <property type="match status" value="1"/>
</dbReference>
<dbReference type="PANTHER" id="PTHR13633:SF3">
    <property type="entry name" value="MITOCHONDRIAL TRANSCRIPTION RESCUE FACTOR 1"/>
    <property type="match status" value="1"/>
</dbReference>
<keyword evidence="1" id="KW-0694">RNA-binding</keyword>
<dbReference type="AlphaFoldDB" id="A0A915ELI7"/>